<sequence length="318" mass="34984">MIFVKKKAEKKFLKAIISVVGILLIAIIGYKYVHTSKASSGGTAQTETQKEVAKRQKIIKENLTNYLKTVTDDGTVSVSFYNLGATSGSTAAKSKYADVYKKGELQVESNAHTDQTTASTYKLFITAYLMQQKLNGNFTWNSTNEDGFYRMIVNSENDFAEEQLQKYGMSKINKFISNQGWYSPVFQTDENATSTSYSLQLLLEQLEAGTGSFSNASDRAKILKLMGKQIYRTGIPAGVAAADKGTTVSDKVGFLDDTNNYAAIVTMPNGQKYILVIMTHGHNQSGFSGFPKIAKIAKKVQQIVYGADAVTKLEDYSN</sequence>
<organism evidence="3 4">
    <name type="scientific">Paucilactobacillus nenjiangensis</name>
    <dbReference type="NCBI Taxonomy" id="1296540"/>
    <lineage>
        <taxon>Bacteria</taxon>
        <taxon>Bacillati</taxon>
        <taxon>Bacillota</taxon>
        <taxon>Bacilli</taxon>
        <taxon>Lactobacillales</taxon>
        <taxon>Lactobacillaceae</taxon>
        <taxon>Paucilactobacillus</taxon>
    </lineage>
</organism>
<dbReference type="Proteomes" id="UP000325295">
    <property type="component" value="Chromosome"/>
</dbReference>
<proteinExistence type="predicted"/>
<evidence type="ECO:0000313" key="4">
    <source>
        <dbReference type="Proteomes" id="UP000325295"/>
    </source>
</evidence>
<dbReference type="GO" id="GO:0046677">
    <property type="term" value="P:response to antibiotic"/>
    <property type="evidence" value="ECO:0007669"/>
    <property type="project" value="InterPro"/>
</dbReference>
<keyword evidence="1" id="KW-0812">Transmembrane</keyword>
<feature type="domain" description="Beta-lactamase class A catalytic" evidence="2">
    <location>
        <begin position="149"/>
        <end position="279"/>
    </location>
</feature>
<gene>
    <name evidence="3" type="ORF">F0161_02975</name>
</gene>
<keyword evidence="3" id="KW-0378">Hydrolase</keyword>
<keyword evidence="1" id="KW-1133">Transmembrane helix</keyword>
<keyword evidence="4" id="KW-1185">Reference proteome</keyword>
<dbReference type="Pfam" id="PF13354">
    <property type="entry name" value="Beta-lactamase2"/>
    <property type="match status" value="1"/>
</dbReference>
<dbReference type="SUPFAM" id="SSF56601">
    <property type="entry name" value="beta-lactamase/transpeptidase-like"/>
    <property type="match status" value="1"/>
</dbReference>
<evidence type="ECO:0000259" key="2">
    <source>
        <dbReference type="Pfam" id="PF13354"/>
    </source>
</evidence>
<keyword evidence="1" id="KW-0472">Membrane</keyword>
<dbReference type="RefSeq" id="WP_150203681.1">
    <property type="nucleotide sequence ID" value="NZ_CP043939.1"/>
</dbReference>
<dbReference type="AlphaFoldDB" id="A0A5P1WZ57"/>
<accession>A0A5P1WZ57</accession>
<dbReference type="EMBL" id="CP043939">
    <property type="protein sequence ID" value="QER66940.1"/>
    <property type="molecule type" value="Genomic_DNA"/>
</dbReference>
<reference evidence="3 4" key="1">
    <citation type="submission" date="2019-09" db="EMBL/GenBank/DDBJ databases">
        <title>Complete Genome Sequence of Lactobacillus nenjiangensis SH-Y15, isolated from sauerkraut.</title>
        <authorList>
            <person name="Yang H."/>
        </authorList>
    </citation>
    <scope>NUCLEOTIDE SEQUENCE [LARGE SCALE GENOMIC DNA]</scope>
    <source>
        <strain evidence="3 4">SH-Y15</strain>
    </source>
</reference>
<dbReference type="InterPro" id="IPR045155">
    <property type="entry name" value="Beta-lactam_cat"/>
</dbReference>
<protein>
    <submittedName>
        <fullName evidence="3">Serine hydrolase</fullName>
    </submittedName>
</protein>
<dbReference type="PANTHER" id="PTHR35333">
    <property type="entry name" value="BETA-LACTAMASE"/>
    <property type="match status" value="1"/>
</dbReference>
<dbReference type="PANTHER" id="PTHR35333:SF3">
    <property type="entry name" value="BETA-LACTAMASE-TYPE TRANSPEPTIDASE FOLD CONTAINING PROTEIN"/>
    <property type="match status" value="1"/>
</dbReference>
<dbReference type="InterPro" id="IPR012338">
    <property type="entry name" value="Beta-lactam/transpept-like"/>
</dbReference>
<dbReference type="InterPro" id="IPR000871">
    <property type="entry name" value="Beta-lactam_class-A"/>
</dbReference>
<evidence type="ECO:0000256" key="1">
    <source>
        <dbReference type="SAM" id="Phobius"/>
    </source>
</evidence>
<dbReference type="GO" id="GO:0008800">
    <property type="term" value="F:beta-lactamase activity"/>
    <property type="evidence" value="ECO:0007669"/>
    <property type="project" value="InterPro"/>
</dbReference>
<dbReference type="Gene3D" id="3.40.710.10">
    <property type="entry name" value="DD-peptidase/beta-lactamase superfamily"/>
    <property type="match status" value="1"/>
</dbReference>
<dbReference type="KEGG" id="lnn:F0161_02975"/>
<dbReference type="GO" id="GO:0030655">
    <property type="term" value="P:beta-lactam antibiotic catabolic process"/>
    <property type="evidence" value="ECO:0007669"/>
    <property type="project" value="InterPro"/>
</dbReference>
<dbReference type="OrthoDB" id="2323322at2"/>
<feature type="transmembrane region" description="Helical" evidence="1">
    <location>
        <begin position="12"/>
        <end position="33"/>
    </location>
</feature>
<name>A0A5P1WZ57_9LACO</name>
<evidence type="ECO:0000313" key="3">
    <source>
        <dbReference type="EMBL" id="QER66940.1"/>
    </source>
</evidence>